<accession>A0A437NZX8</accession>
<evidence type="ECO:0000313" key="2">
    <source>
        <dbReference type="Proteomes" id="UP000283128"/>
    </source>
</evidence>
<organism evidence="1 2">
    <name type="scientific">Streptomyces antnestii</name>
    <dbReference type="NCBI Taxonomy" id="2494256"/>
    <lineage>
        <taxon>Bacteria</taxon>
        <taxon>Bacillati</taxon>
        <taxon>Actinomycetota</taxon>
        <taxon>Actinomycetes</taxon>
        <taxon>Kitasatosporales</taxon>
        <taxon>Streptomycetaceae</taxon>
        <taxon>Streptomyces</taxon>
    </lineage>
</organism>
<dbReference type="RefSeq" id="WP_127833117.1">
    <property type="nucleotide sequence ID" value="NZ_RZYA01000032.1"/>
</dbReference>
<dbReference type="OrthoDB" id="4137935at2"/>
<dbReference type="SUPFAM" id="SSF56349">
    <property type="entry name" value="DNA breaking-rejoining enzymes"/>
    <property type="match status" value="1"/>
</dbReference>
<proteinExistence type="predicted"/>
<gene>
    <name evidence="1" type="ORF">EOT10_38955</name>
</gene>
<dbReference type="GO" id="GO:0003677">
    <property type="term" value="F:DNA binding"/>
    <property type="evidence" value="ECO:0007669"/>
    <property type="project" value="InterPro"/>
</dbReference>
<evidence type="ECO:0000313" key="1">
    <source>
        <dbReference type="EMBL" id="RVU15563.1"/>
    </source>
</evidence>
<name>A0A437NZX8_9ACTN</name>
<dbReference type="InterPro" id="IPR011010">
    <property type="entry name" value="DNA_brk_join_enz"/>
</dbReference>
<reference evidence="1 2" key="1">
    <citation type="submission" date="2019-01" db="EMBL/GenBank/DDBJ databases">
        <title>Genome sequences of Streptomyces and Rhizobium isolates collected from root and soil.</title>
        <authorList>
            <person name="Chhettri S."/>
            <person name="Sevigny J.L."/>
            <person name="Sen A."/>
            <person name="Ennis N."/>
            <person name="Tisa L."/>
        </authorList>
    </citation>
    <scope>NUCLEOTIDE SEQUENCE [LARGE SCALE GENOMIC DNA]</scope>
    <source>
        <strain evidence="1 2">San01</strain>
    </source>
</reference>
<comment type="caution">
    <text evidence="1">The sequence shown here is derived from an EMBL/GenBank/DDBJ whole genome shotgun (WGS) entry which is preliminary data.</text>
</comment>
<protein>
    <submittedName>
        <fullName evidence="1">Uncharacterized protein</fullName>
    </submittedName>
</protein>
<dbReference type="AlphaFoldDB" id="A0A437NZX8"/>
<sequence>MGIDPLHAGLIDIARWSEETYLAPYLDGHAFNGPDALAHLAQTSPEAAKSHDRRITALNQYYGAAASRNLIPAPPNLTDLRSGLDRADGEPKKLDPRERAVLLSCIGMWGPQQARHYRRDRLIVHLLLEHMRPGEVVRLDSRHLYEQPDGSYEVRAPDYDFEALGKQFVLDPLTGAALEDYLPTRPKPAVGAHQLILGQGGRPIVSRYPNMLVRQIADLHPLLAQLQPPVTADVIAHTGLWETPESGVPTSDNSDRPLDAAFVDMANNVCGVLESGVDPRPGGIPPGVTWLEDMVSLLVLLRSRAETAWCRIEIDQTDDGVTLINGVIAPHRIDDLSTLFARLGWQHSVELSDENDNVVEERRH</sequence>
<dbReference type="Proteomes" id="UP000283128">
    <property type="component" value="Unassembled WGS sequence"/>
</dbReference>
<dbReference type="EMBL" id="RZYA01000032">
    <property type="protein sequence ID" value="RVU15563.1"/>
    <property type="molecule type" value="Genomic_DNA"/>
</dbReference>
<keyword evidence="2" id="KW-1185">Reference proteome</keyword>